<dbReference type="InterPro" id="IPR050792">
    <property type="entry name" value="ADP-ribosylglycohydrolase"/>
</dbReference>
<dbReference type="Gene3D" id="1.10.4080.10">
    <property type="entry name" value="ADP-ribosylation/Crystallin J1"/>
    <property type="match status" value="1"/>
</dbReference>
<comment type="similarity">
    <text evidence="1">Belongs to the ADP-ribosylglycohydrolase family.</text>
</comment>
<evidence type="ECO:0000256" key="1">
    <source>
        <dbReference type="ARBA" id="ARBA00010702"/>
    </source>
</evidence>
<reference evidence="5" key="1">
    <citation type="journal article" date="2019" name="Int. J. Syst. Evol. Microbiol.">
        <title>The Global Catalogue of Microorganisms (GCM) 10K type strain sequencing project: providing services to taxonomists for standard genome sequencing and annotation.</title>
        <authorList>
            <consortium name="The Broad Institute Genomics Platform"/>
            <consortium name="The Broad Institute Genome Sequencing Center for Infectious Disease"/>
            <person name="Wu L."/>
            <person name="Ma J."/>
        </authorList>
    </citation>
    <scope>NUCLEOTIDE SEQUENCE [LARGE SCALE GENOMIC DNA]</scope>
    <source>
        <strain evidence="5">TBRC 4489</strain>
    </source>
</reference>
<dbReference type="PANTHER" id="PTHR16222:SF24">
    <property type="entry name" value="ADP-RIBOSYLHYDROLASE ARH3"/>
    <property type="match status" value="1"/>
</dbReference>
<evidence type="ECO:0000313" key="5">
    <source>
        <dbReference type="Proteomes" id="UP001595850"/>
    </source>
</evidence>
<dbReference type="EMBL" id="JBHSBM010000047">
    <property type="protein sequence ID" value="MFC4062476.1"/>
    <property type="molecule type" value="Genomic_DNA"/>
</dbReference>
<evidence type="ECO:0000256" key="2">
    <source>
        <dbReference type="ARBA" id="ARBA00022801"/>
    </source>
</evidence>
<accession>A0ABV8IG29</accession>
<keyword evidence="5" id="KW-1185">Reference proteome</keyword>
<protein>
    <submittedName>
        <fullName evidence="4">ADP-ribosylglycohydrolase family protein</fullName>
    </submittedName>
</protein>
<dbReference type="SUPFAM" id="SSF101478">
    <property type="entry name" value="ADP-ribosylglycohydrolase"/>
    <property type="match status" value="1"/>
</dbReference>
<comment type="caution">
    <text evidence="4">The sequence shown here is derived from an EMBL/GenBank/DDBJ whole genome shotgun (WGS) entry which is preliminary data.</text>
</comment>
<dbReference type="Proteomes" id="UP001595850">
    <property type="component" value="Unassembled WGS sequence"/>
</dbReference>
<sequence>MDRLERAAGAVVGSAVGDALGAPFEFGPAGVFSARFPVPGAGGEMRGGGGWEAGEAADDTQMAVHAAESLLERGGLDLPDVFARFLRWAAGAPRTSGCRPGRAEPRPTVGSGR</sequence>
<feature type="region of interest" description="Disordered" evidence="3">
    <location>
        <begin position="92"/>
        <end position="113"/>
    </location>
</feature>
<dbReference type="InterPro" id="IPR005502">
    <property type="entry name" value="Ribosyl_crysJ1"/>
</dbReference>
<dbReference type="Pfam" id="PF03747">
    <property type="entry name" value="ADP_ribosyl_GH"/>
    <property type="match status" value="1"/>
</dbReference>
<proteinExistence type="inferred from homology"/>
<keyword evidence="2" id="KW-0378">Hydrolase</keyword>
<dbReference type="RefSeq" id="WP_377293616.1">
    <property type="nucleotide sequence ID" value="NZ_JBHSBM010000047.1"/>
</dbReference>
<gene>
    <name evidence="4" type="ORF">ACFOWE_29600</name>
</gene>
<organism evidence="4 5">
    <name type="scientific">Planomonospora corallina</name>
    <dbReference type="NCBI Taxonomy" id="1806052"/>
    <lineage>
        <taxon>Bacteria</taxon>
        <taxon>Bacillati</taxon>
        <taxon>Actinomycetota</taxon>
        <taxon>Actinomycetes</taxon>
        <taxon>Streptosporangiales</taxon>
        <taxon>Streptosporangiaceae</taxon>
        <taxon>Planomonospora</taxon>
    </lineage>
</organism>
<name>A0ABV8IG29_9ACTN</name>
<evidence type="ECO:0000256" key="3">
    <source>
        <dbReference type="SAM" id="MobiDB-lite"/>
    </source>
</evidence>
<dbReference type="PANTHER" id="PTHR16222">
    <property type="entry name" value="ADP-RIBOSYLGLYCOHYDROLASE"/>
    <property type="match status" value="1"/>
</dbReference>
<evidence type="ECO:0000313" key="4">
    <source>
        <dbReference type="EMBL" id="MFC4062476.1"/>
    </source>
</evidence>
<dbReference type="InterPro" id="IPR036705">
    <property type="entry name" value="Ribosyl_crysJ1_sf"/>
</dbReference>